<feature type="region of interest" description="Disordered" evidence="1">
    <location>
        <begin position="1"/>
        <end position="50"/>
    </location>
</feature>
<reference evidence="2" key="1">
    <citation type="journal article" date="2014" name="Int. J. Syst. Evol. Microbiol.">
        <title>Complete genome sequence of Corynebacterium casei LMG S-19264T (=DSM 44701T), isolated from a smear-ripened cheese.</title>
        <authorList>
            <consortium name="US DOE Joint Genome Institute (JGI-PGF)"/>
            <person name="Walter F."/>
            <person name="Albersmeier A."/>
            <person name="Kalinowski J."/>
            <person name="Ruckert C."/>
        </authorList>
    </citation>
    <scope>NUCLEOTIDE SEQUENCE</scope>
    <source>
        <strain evidence="2">JCM 4834</strain>
    </source>
</reference>
<reference evidence="2" key="2">
    <citation type="submission" date="2020-09" db="EMBL/GenBank/DDBJ databases">
        <authorList>
            <person name="Sun Q."/>
            <person name="Ohkuma M."/>
        </authorList>
    </citation>
    <scope>NUCLEOTIDE SEQUENCE</scope>
    <source>
        <strain evidence="2">JCM 4834</strain>
    </source>
</reference>
<feature type="region of interest" description="Disordered" evidence="1">
    <location>
        <begin position="94"/>
        <end position="125"/>
    </location>
</feature>
<evidence type="ECO:0000313" key="3">
    <source>
        <dbReference type="Proteomes" id="UP000634660"/>
    </source>
</evidence>
<proteinExistence type="predicted"/>
<organism evidence="2 3">
    <name type="scientific">Streptomyces subrutilus</name>
    <dbReference type="NCBI Taxonomy" id="36818"/>
    <lineage>
        <taxon>Bacteria</taxon>
        <taxon>Bacillati</taxon>
        <taxon>Actinomycetota</taxon>
        <taxon>Actinomycetes</taxon>
        <taxon>Kitasatosporales</taxon>
        <taxon>Streptomycetaceae</taxon>
        <taxon>Streptomyces</taxon>
    </lineage>
</organism>
<accession>A0A918R2L9</accession>
<evidence type="ECO:0000313" key="2">
    <source>
        <dbReference type="EMBL" id="GGZ82196.1"/>
    </source>
</evidence>
<sequence length="125" mass="13118">MITAYLPSPAPRTPPGVRRVTCTVRGSVDTNGPKRSKPQRAARHTAAAARNTVNPASFREAENDRSVWQCTGNRVFPGRTGASGEPCADAPCRSLAPGFSRPGPDHGPGPTVPARSLDSSTPRST</sequence>
<dbReference type="AlphaFoldDB" id="A0A918R2L9"/>
<comment type="caution">
    <text evidence="2">The sequence shown here is derived from an EMBL/GenBank/DDBJ whole genome shotgun (WGS) entry which is preliminary data.</text>
</comment>
<protein>
    <submittedName>
        <fullName evidence="2">Uncharacterized protein</fullName>
    </submittedName>
</protein>
<feature type="compositionally biased region" description="Basic residues" evidence="1">
    <location>
        <begin position="34"/>
        <end position="43"/>
    </location>
</feature>
<evidence type="ECO:0000256" key="1">
    <source>
        <dbReference type="SAM" id="MobiDB-lite"/>
    </source>
</evidence>
<dbReference type="Proteomes" id="UP000634660">
    <property type="component" value="Unassembled WGS sequence"/>
</dbReference>
<name>A0A918R2L9_9ACTN</name>
<gene>
    <name evidence="2" type="ORF">GCM10010371_47440</name>
</gene>
<dbReference type="EMBL" id="BMVX01000019">
    <property type="protein sequence ID" value="GGZ82196.1"/>
    <property type="molecule type" value="Genomic_DNA"/>
</dbReference>